<feature type="compositionally biased region" description="Low complexity" evidence="1">
    <location>
        <begin position="336"/>
        <end position="348"/>
    </location>
</feature>
<dbReference type="EMBL" id="BPWL01000007">
    <property type="protein sequence ID" value="GJJ11823.1"/>
    <property type="molecule type" value="Genomic_DNA"/>
</dbReference>
<feature type="region of interest" description="Disordered" evidence="1">
    <location>
        <begin position="332"/>
        <end position="363"/>
    </location>
</feature>
<feature type="compositionally biased region" description="Basic and acidic residues" evidence="1">
    <location>
        <begin position="9"/>
        <end position="23"/>
    </location>
</feature>
<feature type="region of interest" description="Disordered" evidence="1">
    <location>
        <begin position="1"/>
        <end position="32"/>
    </location>
</feature>
<accession>A0AAV5AE81</accession>
<evidence type="ECO:0000313" key="2">
    <source>
        <dbReference type="EMBL" id="GJJ11823.1"/>
    </source>
</evidence>
<protein>
    <submittedName>
        <fullName evidence="2">Uncharacterized protein</fullName>
    </submittedName>
</protein>
<dbReference type="Proteomes" id="UP001050691">
    <property type="component" value="Unassembled WGS sequence"/>
</dbReference>
<gene>
    <name evidence="2" type="ORF">Clacol_006061</name>
</gene>
<feature type="compositionally biased region" description="Basic residues" evidence="1">
    <location>
        <begin position="276"/>
        <end position="299"/>
    </location>
</feature>
<feature type="region of interest" description="Disordered" evidence="1">
    <location>
        <begin position="259"/>
        <end position="299"/>
    </location>
</feature>
<dbReference type="AlphaFoldDB" id="A0AAV5AE81"/>
<evidence type="ECO:0000313" key="3">
    <source>
        <dbReference type="Proteomes" id="UP001050691"/>
    </source>
</evidence>
<sequence length="363" mass="42277">MESTTPPNHDNKSEQDSDARFDECSESIASTSPSEKHWSQLIHHDLVLRMNRHVYKTDRRCLVENTVEENAVSYVLCLSRRLEPRRVDALEFAWGMQCGTLNLNTRMNVFSQDDIIRRFYDAAINDQEFPDIGEGPYNYHFVAHPDMKFVPIHRQTVFPDPKTEELKPDHFMFSTYPFQNLGTLTCHLHPKFVICRIGWMVARADATFLSRYADAHPSLLQPITMILRICNKWTRLLDKKNPKHLSFFQNKIDPDDIISENWTRTGNGRVKQPRMSQKHLKKRQNGVKRKRKGSPPHFIPTKKLRMLEEQMSPSHVERKTEDILSWRSVVSDENDNQNQSNDAADNNNGKTIDTTTDVGVEMR</sequence>
<proteinExistence type="predicted"/>
<evidence type="ECO:0000256" key="1">
    <source>
        <dbReference type="SAM" id="MobiDB-lite"/>
    </source>
</evidence>
<reference evidence="2" key="1">
    <citation type="submission" date="2021-10" db="EMBL/GenBank/DDBJ databases">
        <title>De novo Genome Assembly of Clathrus columnatus (Basidiomycota, Fungi) Using Illumina and Nanopore Sequence Data.</title>
        <authorList>
            <person name="Ogiso-Tanaka E."/>
            <person name="Itagaki H."/>
            <person name="Hosoya T."/>
            <person name="Hosaka K."/>
        </authorList>
    </citation>
    <scope>NUCLEOTIDE SEQUENCE</scope>
    <source>
        <strain evidence="2">MO-923</strain>
    </source>
</reference>
<keyword evidence="3" id="KW-1185">Reference proteome</keyword>
<organism evidence="2 3">
    <name type="scientific">Clathrus columnatus</name>
    <dbReference type="NCBI Taxonomy" id="1419009"/>
    <lineage>
        <taxon>Eukaryota</taxon>
        <taxon>Fungi</taxon>
        <taxon>Dikarya</taxon>
        <taxon>Basidiomycota</taxon>
        <taxon>Agaricomycotina</taxon>
        <taxon>Agaricomycetes</taxon>
        <taxon>Phallomycetidae</taxon>
        <taxon>Phallales</taxon>
        <taxon>Clathraceae</taxon>
        <taxon>Clathrus</taxon>
    </lineage>
</organism>
<comment type="caution">
    <text evidence="2">The sequence shown here is derived from an EMBL/GenBank/DDBJ whole genome shotgun (WGS) entry which is preliminary data.</text>
</comment>
<name>A0AAV5AE81_9AGAM</name>